<keyword evidence="1" id="KW-1188">Viral release from host cell</keyword>
<feature type="compositionally biased region" description="Low complexity" evidence="4">
    <location>
        <begin position="186"/>
        <end position="198"/>
    </location>
</feature>
<dbReference type="GO" id="GO:0008233">
    <property type="term" value="F:peptidase activity"/>
    <property type="evidence" value="ECO:0007669"/>
    <property type="project" value="UniProtKB-KW"/>
</dbReference>
<feature type="domain" description="Prohead serine protease" evidence="5">
    <location>
        <begin position="57"/>
        <end position="168"/>
    </location>
</feature>
<keyword evidence="2" id="KW-0645">Protease</keyword>
<protein>
    <recommendedName>
        <fullName evidence="5">Prohead serine protease domain-containing protein</fullName>
    </recommendedName>
</protein>
<dbReference type="Pfam" id="PF04586">
    <property type="entry name" value="Peptidase_S78"/>
    <property type="match status" value="1"/>
</dbReference>
<dbReference type="InterPro" id="IPR054613">
    <property type="entry name" value="Peptidase_S78_dom"/>
</dbReference>
<dbReference type="GO" id="GO:0006508">
    <property type="term" value="P:proteolysis"/>
    <property type="evidence" value="ECO:0007669"/>
    <property type="project" value="UniProtKB-KW"/>
</dbReference>
<evidence type="ECO:0000256" key="2">
    <source>
        <dbReference type="ARBA" id="ARBA00022670"/>
    </source>
</evidence>
<evidence type="ECO:0000259" key="5">
    <source>
        <dbReference type="Pfam" id="PF04586"/>
    </source>
</evidence>
<organism evidence="6 7">
    <name type="scientific">Paraburkholderia bryophila</name>
    <dbReference type="NCBI Taxonomy" id="420952"/>
    <lineage>
        <taxon>Bacteria</taxon>
        <taxon>Pseudomonadati</taxon>
        <taxon>Pseudomonadota</taxon>
        <taxon>Betaproteobacteria</taxon>
        <taxon>Burkholderiales</taxon>
        <taxon>Burkholderiaceae</taxon>
        <taxon>Paraburkholderia</taxon>
    </lineage>
</organism>
<keyword evidence="3" id="KW-0378">Hydrolase</keyword>
<comment type="caution">
    <text evidence="6">The sequence shown here is derived from an EMBL/GenBank/DDBJ whole genome shotgun (WGS) entry which is preliminary data.</text>
</comment>
<proteinExistence type="predicted"/>
<evidence type="ECO:0000256" key="3">
    <source>
        <dbReference type="ARBA" id="ARBA00022801"/>
    </source>
</evidence>
<evidence type="ECO:0000256" key="4">
    <source>
        <dbReference type="SAM" id="MobiDB-lite"/>
    </source>
</evidence>
<sequence>MPIQTRLQPVSSVDSQNRTVEVTWTAGAQVVRYDYWRDRSYIEELSTDTGAVRMDRLQSGNAPVLNDHDRWGGLDSVLGVVSSASLDSTSNTGQATLRFSARDAVQPYFQDVQDGILRNVSFGYCIYEVDMIPPGQEGNDQWIYRAIDWEPYEISLVSIPADPNATVRNASGPPEQRFFPCEFNDRSAGASSDGARASQLNLGAVMPGENQTQTPANATNPDTSETARNAAATAESEAARNAGAAAERQRMMDLRTAVRASVLDNQEQLLEGFIERGVSVDAARAEILRLQAERSNANPQRGAASVVTVRDETDVRRAAMTDAVMHRVNPRHELNDASRQYRGMTLRELCRDGLEAVGIDTRGMDARTLAGLALGMGPRWLQLDVGSAGRFRQRHQPHVARRLRRCTALIHCLGAAGFTDGFPAGDACHGRRCAEAGEGQRIRRIQVRQAGRQR</sequence>
<dbReference type="Proteomes" id="UP000572540">
    <property type="component" value="Unassembled WGS sequence"/>
</dbReference>
<dbReference type="EMBL" id="JACCAU010000001">
    <property type="protein sequence ID" value="NYH13435.1"/>
    <property type="molecule type" value="Genomic_DNA"/>
</dbReference>
<feature type="region of interest" description="Disordered" evidence="4">
    <location>
        <begin position="166"/>
        <end position="228"/>
    </location>
</feature>
<accession>A0A7Y9W360</accession>
<dbReference type="RefSeq" id="WP_257031600.1">
    <property type="nucleotide sequence ID" value="NZ_JACCAU010000001.1"/>
</dbReference>
<feature type="compositionally biased region" description="Polar residues" evidence="4">
    <location>
        <begin position="209"/>
        <end position="223"/>
    </location>
</feature>
<evidence type="ECO:0000313" key="6">
    <source>
        <dbReference type="EMBL" id="NYH13435.1"/>
    </source>
</evidence>
<evidence type="ECO:0000313" key="7">
    <source>
        <dbReference type="Proteomes" id="UP000572540"/>
    </source>
</evidence>
<reference evidence="6 7" key="1">
    <citation type="submission" date="2020-07" db="EMBL/GenBank/DDBJ databases">
        <title>Exploring microbial biodiversity for novel pathways involved in the catabolism of aromatic compounds derived from lignin.</title>
        <authorList>
            <person name="Elkins J."/>
        </authorList>
    </citation>
    <scope>NUCLEOTIDE SEQUENCE [LARGE SCALE GENOMIC DNA]</scope>
    <source>
        <strain evidence="6 7">H2C3B</strain>
    </source>
</reference>
<dbReference type="AlphaFoldDB" id="A0A7Y9W360"/>
<name>A0A7Y9W360_9BURK</name>
<evidence type="ECO:0000256" key="1">
    <source>
        <dbReference type="ARBA" id="ARBA00022612"/>
    </source>
</evidence>
<gene>
    <name evidence="6" type="ORF">GGD41_000663</name>
</gene>